<dbReference type="SUPFAM" id="SSF55785">
    <property type="entry name" value="PYP-like sensor domain (PAS domain)"/>
    <property type="match status" value="1"/>
</dbReference>
<keyword evidence="3" id="KW-1185">Reference proteome</keyword>
<protein>
    <submittedName>
        <fullName evidence="2">PAS domain S-box protein</fullName>
    </submittedName>
</protein>
<dbReference type="GO" id="GO:0006355">
    <property type="term" value="P:regulation of DNA-templated transcription"/>
    <property type="evidence" value="ECO:0007669"/>
    <property type="project" value="InterPro"/>
</dbReference>
<evidence type="ECO:0000313" key="2">
    <source>
        <dbReference type="EMBL" id="TCZ74764.1"/>
    </source>
</evidence>
<dbReference type="PROSITE" id="PS01228">
    <property type="entry name" value="COF_1"/>
    <property type="match status" value="1"/>
</dbReference>
<evidence type="ECO:0000313" key="3">
    <source>
        <dbReference type="Proteomes" id="UP000295164"/>
    </source>
</evidence>
<dbReference type="Proteomes" id="UP000295164">
    <property type="component" value="Unassembled WGS sequence"/>
</dbReference>
<reference evidence="2 3" key="1">
    <citation type="submission" date="2019-03" db="EMBL/GenBank/DDBJ databases">
        <authorList>
            <person name="Kim M.K.M."/>
        </authorList>
    </citation>
    <scope>NUCLEOTIDE SEQUENCE [LARGE SCALE GENOMIC DNA]</scope>
    <source>
        <strain evidence="2 3">17J68-15</strain>
    </source>
</reference>
<comment type="caution">
    <text evidence="2">The sequence shown here is derived from an EMBL/GenBank/DDBJ whole genome shotgun (WGS) entry which is preliminary data.</text>
</comment>
<dbReference type="InterPro" id="IPR000014">
    <property type="entry name" value="PAS"/>
</dbReference>
<dbReference type="Pfam" id="PF00989">
    <property type="entry name" value="PAS"/>
    <property type="match status" value="1"/>
</dbReference>
<accession>A0A4R4E564</accession>
<dbReference type="EMBL" id="SKFH01000001">
    <property type="protein sequence ID" value="TCZ74764.1"/>
    <property type="molecule type" value="Genomic_DNA"/>
</dbReference>
<proteinExistence type="predicted"/>
<dbReference type="SMART" id="SM00091">
    <property type="entry name" value="PAS"/>
    <property type="match status" value="1"/>
</dbReference>
<evidence type="ECO:0000259" key="1">
    <source>
        <dbReference type="PROSITE" id="PS50112"/>
    </source>
</evidence>
<feature type="domain" description="PAS" evidence="1">
    <location>
        <begin position="44"/>
        <end position="101"/>
    </location>
</feature>
<dbReference type="PROSITE" id="PS50112">
    <property type="entry name" value="PAS"/>
    <property type="match status" value="1"/>
</dbReference>
<dbReference type="OrthoDB" id="9766459at2"/>
<gene>
    <name evidence="2" type="ORF">E0486_00220</name>
</gene>
<organism evidence="2 3">
    <name type="scientific">Flaviaesturariibacter aridisoli</name>
    <dbReference type="NCBI Taxonomy" id="2545761"/>
    <lineage>
        <taxon>Bacteria</taxon>
        <taxon>Pseudomonadati</taxon>
        <taxon>Bacteroidota</taxon>
        <taxon>Chitinophagia</taxon>
        <taxon>Chitinophagales</taxon>
        <taxon>Chitinophagaceae</taxon>
        <taxon>Flaviaestuariibacter</taxon>
    </lineage>
</organism>
<dbReference type="AlphaFoldDB" id="A0A4R4E564"/>
<dbReference type="InterPro" id="IPR013767">
    <property type="entry name" value="PAS_fold"/>
</dbReference>
<name>A0A4R4E564_9BACT</name>
<dbReference type="NCBIfam" id="TIGR00229">
    <property type="entry name" value="sensory_box"/>
    <property type="match status" value="1"/>
</dbReference>
<dbReference type="InterPro" id="IPR035965">
    <property type="entry name" value="PAS-like_dom_sf"/>
</dbReference>
<dbReference type="Gene3D" id="3.30.450.20">
    <property type="entry name" value="PAS domain"/>
    <property type="match status" value="1"/>
</dbReference>
<sequence>MVRFLALSVLTVLAGRAVPLYMEKKELLELLHQRMIEEVQDYAIILMDIDGTILTWNKGAELIKGYRAEQIIGQNFRLFYLPQHREQQLPEQLLQQAVREGRLRHIGQRVRKNGTTFWGSVLITALHDDENRVVGFTKLTRELRDNEIA</sequence>
<dbReference type="CDD" id="cd00130">
    <property type="entry name" value="PAS"/>
    <property type="match status" value="1"/>
</dbReference>